<reference evidence="8" key="1">
    <citation type="submission" date="2016-12" db="EMBL/GenBank/DDBJ databases">
        <title>An insight into the sialome and mialome of the sand fly, Nyssomyia neivai.</title>
        <authorList>
            <person name="Sebastian V."/>
            <person name="Goulart T.M."/>
            <person name="Oliveira W."/>
            <person name="Calvo E."/>
            <person name="Oliveira L.F."/>
            <person name="Pinto M.C."/>
            <person name="Rosselino A.M."/>
            <person name="Ribeiro J.M."/>
        </authorList>
    </citation>
    <scope>NUCLEOTIDE SEQUENCE</scope>
</reference>
<feature type="transmembrane region" description="Helical" evidence="7">
    <location>
        <begin position="88"/>
        <end position="112"/>
    </location>
</feature>
<dbReference type="GO" id="GO:0005313">
    <property type="term" value="F:L-glutamate transmembrane transporter activity"/>
    <property type="evidence" value="ECO:0007669"/>
    <property type="project" value="TreeGrafter"/>
</dbReference>
<evidence type="ECO:0000256" key="6">
    <source>
        <dbReference type="ARBA" id="ARBA00023136"/>
    </source>
</evidence>
<accession>A0A1L8DEQ5</accession>
<dbReference type="Pfam" id="PF00375">
    <property type="entry name" value="SDF"/>
    <property type="match status" value="1"/>
</dbReference>
<evidence type="ECO:0000256" key="2">
    <source>
        <dbReference type="ARBA" id="ARBA00006148"/>
    </source>
</evidence>
<feature type="transmembrane region" description="Helical" evidence="7">
    <location>
        <begin position="336"/>
        <end position="360"/>
    </location>
</feature>
<dbReference type="GO" id="GO:0015501">
    <property type="term" value="F:glutamate:sodium symporter activity"/>
    <property type="evidence" value="ECO:0007669"/>
    <property type="project" value="TreeGrafter"/>
</dbReference>
<keyword evidence="3 7" id="KW-0813">Transport</keyword>
<feature type="transmembrane region" description="Helical" evidence="7">
    <location>
        <begin position="262"/>
        <end position="287"/>
    </location>
</feature>
<evidence type="ECO:0000256" key="1">
    <source>
        <dbReference type="ARBA" id="ARBA00004141"/>
    </source>
</evidence>
<dbReference type="InterPro" id="IPR036458">
    <property type="entry name" value="Na:dicarbo_symporter_sf"/>
</dbReference>
<evidence type="ECO:0000256" key="7">
    <source>
        <dbReference type="RuleBase" id="RU361216"/>
    </source>
</evidence>
<evidence type="ECO:0000256" key="3">
    <source>
        <dbReference type="ARBA" id="ARBA00022448"/>
    </source>
</evidence>
<dbReference type="PRINTS" id="PR00173">
    <property type="entry name" value="EDTRNSPORT"/>
</dbReference>
<dbReference type="SUPFAM" id="SSF118215">
    <property type="entry name" value="Proton glutamate symport protein"/>
    <property type="match status" value="1"/>
</dbReference>
<evidence type="ECO:0000313" key="8">
    <source>
        <dbReference type="EMBL" id="JAV04804.1"/>
    </source>
</evidence>
<protein>
    <recommendedName>
        <fullName evidence="7">Amino acid transporter</fullName>
    </recommendedName>
</protein>
<comment type="subcellular location">
    <subcellularLocation>
        <location evidence="1 7">Membrane</location>
        <topology evidence="1 7">Multi-pass membrane protein</topology>
    </subcellularLocation>
</comment>
<dbReference type="PANTHER" id="PTHR11958">
    <property type="entry name" value="SODIUM/DICARBOXYLATE SYMPORTER-RELATED"/>
    <property type="match status" value="1"/>
</dbReference>
<dbReference type="InterPro" id="IPR001991">
    <property type="entry name" value="Na-dicarboxylate_symporter"/>
</dbReference>
<feature type="transmembrane region" description="Helical" evidence="7">
    <location>
        <begin position="366"/>
        <end position="390"/>
    </location>
</feature>
<dbReference type="EMBL" id="GFDF01009280">
    <property type="protein sequence ID" value="JAV04804.1"/>
    <property type="molecule type" value="Transcribed_RNA"/>
</dbReference>
<dbReference type="PANTHER" id="PTHR11958:SF63">
    <property type="entry name" value="AMINO ACID TRANSPORTER"/>
    <property type="match status" value="1"/>
</dbReference>
<keyword evidence="6 7" id="KW-0472">Membrane</keyword>
<dbReference type="InterPro" id="IPR050746">
    <property type="entry name" value="DAACS"/>
</dbReference>
<organism evidence="8">
    <name type="scientific">Nyssomyia neivai</name>
    <dbReference type="NCBI Taxonomy" id="330878"/>
    <lineage>
        <taxon>Eukaryota</taxon>
        <taxon>Metazoa</taxon>
        <taxon>Ecdysozoa</taxon>
        <taxon>Arthropoda</taxon>
        <taxon>Hexapoda</taxon>
        <taxon>Insecta</taxon>
        <taxon>Pterygota</taxon>
        <taxon>Neoptera</taxon>
        <taxon>Endopterygota</taxon>
        <taxon>Diptera</taxon>
        <taxon>Nematocera</taxon>
        <taxon>Psychodoidea</taxon>
        <taxon>Psychodidae</taxon>
        <taxon>Nyssomyia</taxon>
    </lineage>
</organism>
<keyword evidence="7" id="KW-0769">Symport</keyword>
<name>A0A1L8DEQ5_9DIPT</name>
<feature type="transmembrane region" description="Helical" evidence="7">
    <location>
        <begin position="54"/>
        <end position="76"/>
    </location>
</feature>
<dbReference type="Gene3D" id="1.10.3860.10">
    <property type="entry name" value="Sodium:dicarboxylate symporter"/>
    <property type="match status" value="1"/>
</dbReference>
<keyword evidence="4 7" id="KW-0812">Transmembrane</keyword>
<keyword evidence="5 7" id="KW-1133">Transmembrane helix</keyword>
<dbReference type="GO" id="GO:0015175">
    <property type="term" value="F:neutral L-amino acid transmembrane transporter activity"/>
    <property type="evidence" value="ECO:0007669"/>
    <property type="project" value="TreeGrafter"/>
</dbReference>
<sequence length="473" mass="51552">MRKNVKKYFKDNLLAILTVAGVVTGIVVGVILQVTSSGAWTSRNVMYMQYVGDLFLQMLRGLVLPLIISSLVAAVSSMDLNMSGRIGGLALAYYAVTTFLAISLGVILAITIKPGVNHSVEDGGQSVTARNVTTADTMLDLVRNLFPPNYVQATIQQYQTDLVPPPENDTEALQDIYLWEVRGIFTNGSNILGLVVASIAFGIALSSMKQETATVANFFRELNMLMMKITRWVIWLSPIGVLFLICAKFVESDNMDVFIRLGIYFATVLGGILFHGFVVLSILYYAATRKNPYILLRNMGQAIATAFGTSSSSATIPVTLQCLEDNHGVDKRVTRFMIPIGAMINMDGTALYEAVAVIFIAQLRDIPLSFVDILAISITATAASIGAASIPQAGLVTMVMVLDVVGLPAEDVSLILAVDWLLDRFRTVVNVLGDAFGVGIVEHYSKELFKKLDSHQEPPEQLQVNNVELNERL</sequence>
<evidence type="ECO:0000256" key="4">
    <source>
        <dbReference type="ARBA" id="ARBA00022692"/>
    </source>
</evidence>
<feature type="transmembrane region" description="Helical" evidence="7">
    <location>
        <begin position="12"/>
        <end position="34"/>
    </location>
</feature>
<proteinExistence type="inferred from homology"/>
<feature type="transmembrane region" description="Helical" evidence="7">
    <location>
        <begin position="229"/>
        <end position="250"/>
    </location>
</feature>
<evidence type="ECO:0000256" key="5">
    <source>
        <dbReference type="ARBA" id="ARBA00022989"/>
    </source>
</evidence>
<dbReference type="GO" id="GO:0005886">
    <property type="term" value="C:plasma membrane"/>
    <property type="evidence" value="ECO:0007669"/>
    <property type="project" value="TreeGrafter"/>
</dbReference>
<dbReference type="AlphaFoldDB" id="A0A1L8DEQ5"/>
<comment type="similarity">
    <text evidence="2 7">Belongs to the dicarboxylate/amino acid:cation symporter (DAACS) (TC 2.A.23) family.</text>
</comment>
<feature type="transmembrane region" description="Helical" evidence="7">
    <location>
        <begin position="191"/>
        <end position="208"/>
    </location>
</feature>